<dbReference type="PROSITE" id="PS51918">
    <property type="entry name" value="RADICAL_SAM"/>
    <property type="match status" value="1"/>
</dbReference>
<dbReference type="InterPro" id="IPR023885">
    <property type="entry name" value="4Fe4S-binding_SPASM_dom"/>
</dbReference>
<evidence type="ECO:0000313" key="9">
    <source>
        <dbReference type="EMBL" id="CUN19137.1"/>
    </source>
</evidence>
<dbReference type="Proteomes" id="UP000095495">
    <property type="component" value="Unassembled WGS sequence"/>
</dbReference>
<evidence type="ECO:0000256" key="7">
    <source>
        <dbReference type="SAM" id="Coils"/>
    </source>
</evidence>
<evidence type="ECO:0000256" key="6">
    <source>
        <dbReference type="ARBA" id="ARBA00023014"/>
    </source>
</evidence>
<dbReference type="SUPFAM" id="SSF53756">
    <property type="entry name" value="UDP-Glycosyltransferase/glycogen phosphorylase"/>
    <property type="match status" value="1"/>
</dbReference>
<evidence type="ECO:0000256" key="5">
    <source>
        <dbReference type="ARBA" id="ARBA00023004"/>
    </source>
</evidence>
<dbReference type="CDD" id="cd04186">
    <property type="entry name" value="GT_2_like_c"/>
    <property type="match status" value="1"/>
</dbReference>
<accession>A0A173UYL3</accession>
<dbReference type="PANTHER" id="PTHR43179:SF7">
    <property type="entry name" value="RHAMNOSYLTRANSFERASE WBBL"/>
    <property type="match status" value="1"/>
</dbReference>
<dbReference type="Pfam" id="PF13847">
    <property type="entry name" value="Methyltransf_31"/>
    <property type="match status" value="1"/>
</dbReference>
<dbReference type="Gene3D" id="3.40.50.2000">
    <property type="entry name" value="Glycogen Phosphorylase B"/>
    <property type="match status" value="1"/>
</dbReference>
<keyword evidence="5" id="KW-0408">Iron</keyword>
<dbReference type="SFLD" id="SFLDG01067">
    <property type="entry name" value="SPASM/twitch_domain_containing"/>
    <property type="match status" value="1"/>
</dbReference>
<dbReference type="Gene3D" id="3.20.20.70">
    <property type="entry name" value="Aldolase class I"/>
    <property type="match status" value="1"/>
</dbReference>
<dbReference type="Pfam" id="PF13186">
    <property type="entry name" value="SPASM"/>
    <property type="match status" value="1"/>
</dbReference>
<protein>
    <submittedName>
        <fullName evidence="9">N-glycosyltransferase</fullName>
    </submittedName>
</protein>
<dbReference type="InterPro" id="IPR034391">
    <property type="entry name" value="AdoMet-like_SPASM_containing"/>
</dbReference>
<dbReference type="Pfam" id="PF00535">
    <property type="entry name" value="Glycos_transf_2"/>
    <property type="match status" value="1"/>
</dbReference>
<keyword evidence="2" id="KW-0004">4Fe-4S</keyword>
<dbReference type="GO" id="GO:0016740">
    <property type="term" value="F:transferase activity"/>
    <property type="evidence" value="ECO:0007669"/>
    <property type="project" value="UniProtKB-KW"/>
</dbReference>
<dbReference type="CDD" id="cd21109">
    <property type="entry name" value="SPASM"/>
    <property type="match status" value="1"/>
</dbReference>
<dbReference type="GO" id="GO:0046872">
    <property type="term" value="F:metal ion binding"/>
    <property type="evidence" value="ECO:0007669"/>
    <property type="project" value="UniProtKB-KW"/>
</dbReference>
<keyword evidence="7" id="KW-0175">Coiled coil</keyword>
<feature type="domain" description="Radical SAM core" evidence="8">
    <location>
        <begin position="22"/>
        <end position="236"/>
    </location>
</feature>
<dbReference type="Gene3D" id="3.90.550.10">
    <property type="entry name" value="Spore Coat Polysaccharide Biosynthesis Protein SpsA, Chain A"/>
    <property type="match status" value="1"/>
</dbReference>
<dbReference type="InterPro" id="IPR007197">
    <property type="entry name" value="rSAM"/>
</dbReference>
<evidence type="ECO:0000256" key="1">
    <source>
        <dbReference type="ARBA" id="ARBA00001966"/>
    </source>
</evidence>
<dbReference type="InterPro" id="IPR025714">
    <property type="entry name" value="Methyltranfer_dom"/>
</dbReference>
<evidence type="ECO:0000259" key="8">
    <source>
        <dbReference type="PROSITE" id="PS51918"/>
    </source>
</evidence>
<reference evidence="9 10" key="1">
    <citation type="submission" date="2015-09" db="EMBL/GenBank/DDBJ databases">
        <authorList>
            <consortium name="Pathogen Informatics"/>
        </authorList>
    </citation>
    <scope>NUCLEOTIDE SEQUENCE [LARGE SCALE GENOMIC DNA]</scope>
    <source>
        <strain evidence="9 10">2789STDY5608863</strain>
    </source>
</reference>
<gene>
    <name evidence="9" type="ORF">ERS852420_03338</name>
</gene>
<name>A0A173UYL3_9FIRM</name>
<dbReference type="SUPFAM" id="SSF53448">
    <property type="entry name" value="Nucleotide-diphospho-sugar transferases"/>
    <property type="match status" value="1"/>
</dbReference>
<evidence type="ECO:0000313" key="10">
    <source>
        <dbReference type="Proteomes" id="UP000095495"/>
    </source>
</evidence>
<proteinExistence type="predicted"/>
<sequence length="1475" mass="172606">MKKNNFELFLQNMLVHKTDNLDNYPVQLMFGLTNACNLHCAFCPYCGFCMEKIEKLEEIPIYVLKKMEPFLKNASFINPSGRGEPLLYSKFEEFINICRNANALTTMQLINNGTQLQRIDMDLLKGINVISISVDSVDKETFELLRCGAKFEQVINNVKCLRKKLPDSILQWTVVVNRLNIEQIYDIYAEAKKLGINYITYNDVFGYEEDKVIQLLRIRKSDYVIINQQFEKIQKDNRCEKIVINNLISYDGYEDGEILHRNSIREKLLKLKNQSPYLNYDKINPATYETRKIKVKKNLKTYNKFKLPYCTAPFMTMLIMPNLKVAPCCADFGTIDEIVEGNVENVWRGGKFSELREAMFNYDMLPEYCKRCSSFERYDYINEFIELLKKHPDFKYAKVEIPPNFFPPKNCIKDKEISRKIMNNKKNEDNNFKINSQEYWNGRFRTDWENYSGNEQTKYFASLLNEMVPSWLINEINENEYEICDLGCAEGDALAVYRKVFWNSKLNGEDFSEAAVEIATKKYPEFSFTVGNILEPEDRKKYPVIICSNVVEHFKETYKVIRNICERAEKYVILLFPYCEEDGVIDEHEKSFHTKDIPAKVGNKDLVYAKTVQCDSVLYPYEQILLVYAIDKKHQVLADLVEAVDSDYLKEKEAKYKKIINEYDGKNKELQKTINEKNEELQRVINEKNEELKKVINEKDQQLQIYQDEVSKYARESLMDKAILKQKDEYMLQAQEMCHLFATGKIMKLNHFMWRLKGQYFRGTKEERKKFRQWIKGKIKKTNYSIGDGIKFNPWMILDKKLQDGIACSSGQGQLKEEQVCLNTANQISELSSITKKIIHSDYKKYDVIVLSVIDYDFRYQRPQHFASRFAENGHRVFYVNANFIKEYNIQEKSENLYIVNFKGENSNSIYITNGQDSLEWMKQEFENLIRKYAISDALVLVDYPNWVYAAEYLRNKFGFKFVTDYMDDYTGFLGTAEDFLKDNCIRLLEQSDWIVSSSQFLYDVAGKHADKNKISIIRNGTEVEHFYQAAKLEKKKNNRKQIGYYGAVAHWFAWEKVCYLARKFPEYDIVIIGSITEYEDKLKQCSNIKLIGEKPYGELPKYLAEFDVCLIPFDTSTDLIKATNPVKFYEYLSAGKKIVATEIPELMPYRDEYVYMSNDNEKFAAYVQKCLLNEDDLKKTEEDIAFAKDNDWQKRYEKLEMECKNVVPKVSIIVLTYNNLALNKQCLESILNKTAYGNYELIIVDNCSTDGTVGYLKELEQQNYNNVKIIFNEENAGFAGGNNLGIKAVTGKYVLLLNNDTVVSRGWITNMVKHLENNSQYGMCNPVTNSIGNESKIEVKYKNKEEMELFAYEYTSMHMNEEYEDVDRLPLFATIINKKVIEKVGLLDESYKIGMFEDDDYTEAVKSAGYDITIAEDAFIHHVNNASFKKMDDQKYRAIFEANKEVYEKKWGLKWKMPKYRNGVTALTNNDCNV</sequence>
<keyword evidence="6" id="KW-0411">Iron-sulfur</keyword>
<dbReference type="CDD" id="cd01335">
    <property type="entry name" value="Radical_SAM"/>
    <property type="match status" value="1"/>
</dbReference>
<dbReference type="SFLD" id="SFLDG01387">
    <property type="entry name" value="BtrN-like_SPASM_domain_contain"/>
    <property type="match status" value="1"/>
</dbReference>
<comment type="cofactor">
    <cofactor evidence="1">
        <name>[4Fe-4S] cluster</name>
        <dbReference type="ChEBI" id="CHEBI:49883"/>
    </cofactor>
</comment>
<feature type="coiled-coil region" evidence="7">
    <location>
        <begin position="649"/>
        <end position="716"/>
    </location>
</feature>
<dbReference type="InterPro" id="IPR001173">
    <property type="entry name" value="Glyco_trans_2-like"/>
</dbReference>
<dbReference type="EMBL" id="CYXV01000020">
    <property type="protein sequence ID" value="CUN19137.1"/>
    <property type="molecule type" value="Genomic_DNA"/>
</dbReference>
<dbReference type="SUPFAM" id="SSF102114">
    <property type="entry name" value="Radical SAM enzymes"/>
    <property type="match status" value="1"/>
</dbReference>
<dbReference type="RefSeq" id="WP_055264303.1">
    <property type="nucleotide sequence ID" value="NZ_CYXV01000020.1"/>
</dbReference>
<dbReference type="Pfam" id="PF13692">
    <property type="entry name" value="Glyco_trans_1_4"/>
    <property type="match status" value="1"/>
</dbReference>
<evidence type="ECO:0000256" key="3">
    <source>
        <dbReference type="ARBA" id="ARBA00022691"/>
    </source>
</evidence>
<dbReference type="GO" id="GO:0051536">
    <property type="term" value="F:iron-sulfur cluster binding"/>
    <property type="evidence" value="ECO:0007669"/>
    <property type="project" value="UniProtKB-KW"/>
</dbReference>
<dbReference type="SFLD" id="SFLDS00029">
    <property type="entry name" value="Radical_SAM"/>
    <property type="match status" value="1"/>
</dbReference>
<keyword evidence="9" id="KW-0808">Transferase</keyword>
<organism evidence="9 10">
    <name type="scientific">Roseburia faecis</name>
    <dbReference type="NCBI Taxonomy" id="301302"/>
    <lineage>
        <taxon>Bacteria</taxon>
        <taxon>Bacillati</taxon>
        <taxon>Bacillota</taxon>
        <taxon>Clostridia</taxon>
        <taxon>Lachnospirales</taxon>
        <taxon>Lachnospiraceae</taxon>
        <taxon>Roseburia</taxon>
    </lineage>
</organism>
<dbReference type="InterPro" id="IPR013785">
    <property type="entry name" value="Aldolase_TIM"/>
</dbReference>
<keyword evidence="4" id="KW-0479">Metal-binding</keyword>
<dbReference type="InterPro" id="IPR058240">
    <property type="entry name" value="rSAM_sf"/>
</dbReference>
<evidence type="ECO:0000256" key="4">
    <source>
        <dbReference type="ARBA" id="ARBA00022723"/>
    </source>
</evidence>
<evidence type="ECO:0000256" key="2">
    <source>
        <dbReference type="ARBA" id="ARBA00022485"/>
    </source>
</evidence>
<dbReference type="InterPro" id="IPR029063">
    <property type="entry name" value="SAM-dependent_MTases_sf"/>
</dbReference>
<dbReference type="SUPFAM" id="SSF53335">
    <property type="entry name" value="S-adenosyl-L-methionine-dependent methyltransferases"/>
    <property type="match status" value="1"/>
</dbReference>
<dbReference type="Pfam" id="PF04055">
    <property type="entry name" value="Radical_SAM"/>
    <property type="match status" value="1"/>
</dbReference>
<dbReference type="InterPro" id="IPR029044">
    <property type="entry name" value="Nucleotide-diphossugar_trans"/>
</dbReference>
<dbReference type="Gene3D" id="3.40.50.150">
    <property type="entry name" value="Vaccinia Virus protein VP39"/>
    <property type="match status" value="1"/>
</dbReference>
<dbReference type="PANTHER" id="PTHR43179">
    <property type="entry name" value="RHAMNOSYLTRANSFERASE WBBL"/>
    <property type="match status" value="1"/>
</dbReference>
<keyword evidence="3" id="KW-0949">S-adenosyl-L-methionine</keyword>